<feature type="compositionally biased region" description="Low complexity" evidence="1">
    <location>
        <begin position="57"/>
        <end position="68"/>
    </location>
</feature>
<protein>
    <submittedName>
        <fullName evidence="3">Uncharacterized protein</fullName>
    </submittedName>
</protein>
<proteinExistence type="predicted"/>
<dbReference type="EMBL" id="JACSQL010000025">
    <property type="protein sequence ID" value="MBD7971270.1"/>
    <property type="molecule type" value="Genomic_DNA"/>
</dbReference>
<sequence>MKFLRILGWICIPFIMVIISWRKLGKAPKVAAIIWSILIILFFLIPTEDQEKQLAETKTVPTTTNTQTKSEEVNKPSVEPAPKDEIEAEPSGTEVEEETKTIDWRTKIKEIANSDQSETEKFDQVELELVNNYIPSEEELTAFENEIISAFKNKEYLKDITDAEYMLTNIFKSSVIVSSYEDKNEPMPSFAFDFWQNSKYTYRGADAVDSESVKANEDQMERALEEI</sequence>
<reference evidence="3 4" key="1">
    <citation type="submission" date="2020-08" db="EMBL/GenBank/DDBJ databases">
        <title>A Genomic Blueprint of the Chicken Gut Microbiome.</title>
        <authorList>
            <person name="Gilroy R."/>
            <person name="Ravi A."/>
            <person name="Getino M."/>
            <person name="Pursley I."/>
            <person name="Horton D.L."/>
            <person name="Alikhan N.-F."/>
            <person name="Baker D."/>
            <person name="Gharbi K."/>
            <person name="Hall N."/>
            <person name="Watson M."/>
            <person name="Adriaenssens E.M."/>
            <person name="Foster-Nyarko E."/>
            <person name="Jarju S."/>
            <person name="Secka A."/>
            <person name="Antonio M."/>
            <person name="Oren A."/>
            <person name="Chaudhuri R."/>
            <person name="La Ragione R.M."/>
            <person name="Hildebrand F."/>
            <person name="Pallen M.J."/>
        </authorList>
    </citation>
    <scope>NUCLEOTIDE SEQUENCE [LARGE SCALE GENOMIC DNA]</scope>
    <source>
        <strain evidence="3 4">Sa2BVA9</strain>
    </source>
</reference>
<dbReference type="Proteomes" id="UP000608071">
    <property type="component" value="Unassembled WGS sequence"/>
</dbReference>
<evidence type="ECO:0000256" key="2">
    <source>
        <dbReference type="SAM" id="Phobius"/>
    </source>
</evidence>
<gene>
    <name evidence="3" type="ORF">H9647_24710</name>
</gene>
<feature type="region of interest" description="Disordered" evidence="1">
    <location>
        <begin position="55"/>
        <end position="99"/>
    </location>
</feature>
<feature type="transmembrane region" description="Helical" evidence="2">
    <location>
        <begin position="30"/>
        <end position="47"/>
    </location>
</feature>
<dbReference type="RefSeq" id="WP_191805028.1">
    <property type="nucleotide sequence ID" value="NZ_JACSQL010000025.1"/>
</dbReference>
<keyword evidence="4" id="KW-1185">Reference proteome</keyword>
<comment type="caution">
    <text evidence="3">The sequence shown here is derived from an EMBL/GenBank/DDBJ whole genome shotgun (WGS) entry which is preliminary data.</text>
</comment>
<evidence type="ECO:0000313" key="3">
    <source>
        <dbReference type="EMBL" id="MBD7971270.1"/>
    </source>
</evidence>
<name>A0ABR8T673_9BACL</name>
<feature type="transmembrane region" description="Helical" evidence="2">
    <location>
        <begin position="6"/>
        <end position="23"/>
    </location>
</feature>
<keyword evidence="2" id="KW-0472">Membrane</keyword>
<accession>A0ABR8T673</accession>
<organism evidence="3 4">
    <name type="scientific">Paenibacillus gallinarum</name>
    <dbReference type="NCBI Taxonomy" id="2762232"/>
    <lineage>
        <taxon>Bacteria</taxon>
        <taxon>Bacillati</taxon>
        <taxon>Bacillota</taxon>
        <taxon>Bacilli</taxon>
        <taxon>Bacillales</taxon>
        <taxon>Paenibacillaceae</taxon>
        <taxon>Paenibacillus</taxon>
    </lineage>
</organism>
<evidence type="ECO:0000256" key="1">
    <source>
        <dbReference type="SAM" id="MobiDB-lite"/>
    </source>
</evidence>
<keyword evidence="2" id="KW-0812">Transmembrane</keyword>
<evidence type="ECO:0000313" key="4">
    <source>
        <dbReference type="Proteomes" id="UP000608071"/>
    </source>
</evidence>
<keyword evidence="2" id="KW-1133">Transmembrane helix</keyword>